<name>A0A0R1J1Z7_9LACO</name>
<dbReference type="InterPro" id="IPR001789">
    <property type="entry name" value="Sig_transdc_resp-reg_receiver"/>
</dbReference>
<evidence type="ECO:0000256" key="5">
    <source>
        <dbReference type="PROSITE-ProRule" id="PRU00169"/>
    </source>
</evidence>
<evidence type="ECO:0000256" key="4">
    <source>
        <dbReference type="ARBA" id="ARBA00037164"/>
    </source>
</evidence>
<dbReference type="PANTHER" id="PTHR37299:SF3">
    <property type="entry name" value="STAGE 0 SPORULATION PROTEIN A HOMOLOG"/>
    <property type="match status" value="1"/>
</dbReference>
<keyword evidence="2" id="KW-0902">Two-component regulatory system</keyword>
<accession>A0A0R1J1Z7</accession>
<evidence type="ECO:0000313" key="8">
    <source>
        <dbReference type="EMBL" id="KRK65199.1"/>
    </source>
</evidence>
<keyword evidence="1" id="KW-0963">Cytoplasm</keyword>
<dbReference type="InterPro" id="IPR046947">
    <property type="entry name" value="LytR-like"/>
</dbReference>
<dbReference type="Pfam" id="PF04397">
    <property type="entry name" value="LytTR"/>
    <property type="match status" value="1"/>
</dbReference>
<sequence length="246" mass="28530">MFPVFLLEDDDIQRQHYKTFIDNGIMINDAPMVLKKAVATTEELFTDDLPEQGLFFLDMEINDNKTAGLEAATKIRHQVPLAQIVFITTHDELSIVTLERRIAPLDYILKDKGFEDIKKRINNDIQLVQVNIEKYTHYSQNLFGYKIGERYFSIIMDDVIMLMTEKNAPGKITLIAKNQRAEFIGSLNGLEKQYNNLFRCDRSFLVNLENIRSFDSSKKELTFIDGSTCKVSFRKTKELTEKLKKL</sequence>
<dbReference type="AlphaFoldDB" id="A0A0R1J1Z7"/>
<dbReference type="PANTHER" id="PTHR37299">
    <property type="entry name" value="TRANSCRIPTIONAL REGULATOR-RELATED"/>
    <property type="match status" value="1"/>
</dbReference>
<keyword evidence="5" id="KW-0597">Phosphoprotein</keyword>
<reference evidence="8 9" key="1">
    <citation type="journal article" date="2015" name="Genome Announc.">
        <title>Expanding the biotechnology potential of lactobacilli through comparative genomics of 213 strains and associated genera.</title>
        <authorList>
            <person name="Sun Z."/>
            <person name="Harris H.M."/>
            <person name="McCann A."/>
            <person name="Guo C."/>
            <person name="Argimon S."/>
            <person name="Zhang W."/>
            <person name="Yang X."/>
            <person name="Jeffery I.B."/>
            <person name="Cooney J.C."/>
            <person name="Kagawa T.F."/>
            <person name="Liu W."/>
            <person name="Song Y."/>
            <person name="Salvetti E."/>
            <person name="Wrobel A."/>
            <person name="Rasinkangas P."/>
            <person name="Parkhill J."/>
            <person name="Rea M.C."/>
            <person name="O'Sullivan O."/>
            <person name="Ritari J."/>
            <person name="Douillard F.P."/>
            <person name="Paul Ross R."/>
            <person name="Yang R."/>
            <person name="Briner A.E."/>
            <person name="Felis G.E."/>
            <person name="de Vos W.M."/>
            <person name="Barrangou R."/>
            <person name="Klaenhammer T.R."/>
            <person name="Caufield P.W."/>
            <person name="Cui Y."/>
            <person name="Zhang H."/>
            <person name="O'Toole P.W."/>
        </authorList>
    </citation>
    <scope>NUCLEOTIDE SEQUENCE [LARGE SCALE GENOMIC DNA]</scope>
    <source>
        <strain evidence="8 9">DSM 20183</strain>
    </source>
</reference>
<evidence type="ECO:0000256" key="1">
    <source>
        <dbReference type="ARBA" id="ARBA00022490"/>
    </source>
</evidence>
<dbReference type="InterPro" id="IPR011006">
    <property type="entry name" value="CheY-like_superfamily"/>
</dbReference>
<comment type="caution">
    <text evidence="8">The sequence shown here is derived from an EMBL/GenBank/DDBJ whole genome shotgun (WGS) entry which is preliminary data.</text>
</comment>
<dbReference type="STRING" id="1423811.FC72_GL001575"/>
<proteinExistence type="predicted"/>
<evidence type="ECO:0000256" key="3">
    <source>
        <dbReference type="ARBA" id="ARBA00023159"/>
    </source>
</evidence>
<dbReference type="EMBL" id="AZDG01000004">
    <property type="protein sequence ID" value="KRK65199.1"/>
    <property type="molecule type" value="Genomic_DNA"/>
</dbReference>
<dbReference type="Gene3D" id="3.40.50.2300">
    <property type="match status" value="1"/>
</dbReference>
<dbReference type="SMART" id="SM00850">
    <property type="entry name" value="LytTR"/>
    <property type="match status" value="1"/>
</dbReference>
<dbReference type="PATRIC" id="fig|1423811.3.peg.1601"/>
<gene>
    <name evidence="8" type="ORF">FC72_GL001575</name>
</gene>
<evidence type="ECO:0000256" key="2">
    <source>
        <dbReference type="ARBA" id="ARBA00023012"/>
    </source>
</evidence>
<dbReference type="SMART" id="SM00448">
    <property type="entry name" value="REC"/>
    <property type="match status" value="1"/>
</dbReference>
<protein>
    <submittedName>
        <fullName evidence="8">SppR protein</fullName>
    </submittedName>
</protein>
<evidence type="ECO:0000313" key="9">
    <source>
        <dbReference type="Proteomes" id="UP000050929"/>
    </source>
</evidence>
<dbReference type="OrthoDB" id="9809318at2"/>
<evidence type="ECO:0000259" key="7">
    <source>
        <dbReference type="PROSITE" id="PS50930"/>
    </source>
</evidence>
<feature type="modified residue" description="4-aspartylphosphate" evidence="5">
    <location>
        <position position="58"/>
    </location>
</feature>
<feature type="domain" description="HTH LytTR-type" evidence="7">
    <location>
        <begin position="143"/>
        <end position="245"/>
    </location>
</feature>
<keyword evidence="9" id="KW-1185">Reference proteome</keyword>
<dbReference type="Gene3D" id="2.40.50.1020">
    <property type="entry name" value="LytTr DNA-binding domain"/>
    <property type="match status" value="1"/>
</dbReference>
<comment type="function">
    <text evidence="4">Required for high-level post-exponential phase expression of a series of secreted proteins.</text>
</comment>
<dbReference type="CDD" id="cd17533">
    <property type="entry name" value="REC_LytTR_AgrA-like"/>
    <property type="match status" value="1"/>
</dbReference>
<dbReference type="PROSITE" id="PS50930">
    <property type="entry name" value="HTH_LYTTR"/>
    <property type="match status" value="1"/>
</dbReference>
<keyword evidence="3" id="KW-0010">Activator</keyword>
<organism evidence="8 9">
    <name type="scientific">Companilactobacillus tucceti DSM 20183</name>
    <dbReference type="NCBI Taxonomy" id="1423811"/>
    <lineage>
        <taxon>Bacteria</taxon>
        <taxon>Bacillati</taxon>
        <taxon>Bacillota</taxon>
        <taxon>Bacilli</taxon>
        <taxon>Lactobacillales</taxon>
        <taxon>Lactobacillaceae</taxon>
        <taxon>Companilactobacillus</taxon>
    </lineage>
</organism>
<dbReference type="InterPro" id="IPR007492">
    <property type="entry name" value="LytTR_DNA-bd_dom"/>
</dbReference>
<dbReference type="PROSITE" id="PS50110">
    <property type="entry name" value="RESPONSE_REGULATORY"/>
    <property type="match status" value="1"/>
</dbReference>
<dbReference type="GO" id="GO:0000156">
    <property type="term" value="F:phosphorelay response regulator activity"/>
    <property type="evidence" value="ECO:0007669"/>
    <property type="project" value="InterPro"/>
</dbReference>
<dbReference type="RefSeq" id="WP_057764603.1">
    <property type="nucleotide sequence ID" value="NZ_AZDG01000004.1"/>
</dbReference>
<dbReference type="GO" id="GO:0003677">
    <property type="term" value="F:DNA binding"/>
    <property type="evidence" value="ECO:0007669"/>
    <property type="project" value="InterPro"/>
</dbReference>
<feature type="domain" description="Response regulatory" evidence="6">
    <location>
        <begin position="3"/>
        <end position="125"/>
    </location>
</feature>
<evidence type="ECO:0000259" key="6">
    <source>
        <dbReference type="PROSITE" id="PS50110"/>
    </source>
</evidence>
<dbReference type="SUPFAM" id="SSF52172">
    <property type="entry name" value="CheY-like"/>
    <property type="match status" value="1"/>
</dbReference>
<dbReference type="Proteomes" id="UP000050929">
    <property type="component" value="Unassembled WGS sequence"/>
</dbReference>